<protein>
    <recommendedName>
        <fullName evidence="2">Peptidase S24/S26A/S26B/S26C domain-containing protein</fullName>
    </recommendedName>
</protein>
<evidence type="ECO:0008006" key="2">
    <source>
        <dbReference type="Google" id="ProtNLM"/>
    </source>
</evidence>
<accession>A0A2G7T8H6</accession>
<evidence type="ECO:0000313" key="1">
    <source>
        <dbReference type="EMBL" id="PII36214.1"/>
    </source>
</evidence>
<organism evidence="1">
    <name type="scientific">Chryseobacterium sp. B5</name>
    <dbReference type="NCBI Taxonomy" id="2050562"/>
    <lineage>
        <taxon>Bacteria</taxon>
        <taxon>Pseudomonadati</taxon>
        <taxon>Bacteroidota</taxon>
        <taxon>Flavobacteriia</taxon>
        <taxon>Flavobacteriales</taxon>
        <taxon>Weeksellaceae</taxon>
        <taxon>Chryseobacterium group</taxon>
        <taxon>Chryseobacterium</taxon>
    </lineage>
</organism>
<dbReference type="EMBL" id="PEKC01000023">
    <property type="protein sequence ID" value="PII36214.1"/>
    <property type="molecule type" value="Genomic_DNA"/>
</dbReference>
<gene>
    <name evidence="1" type="ORF">CTI11_08680</name>
</gene>
<sequence>MFGRHILLTHNCLFGHIIEAGDVISVDFDARHITCDSDYLIAFYYGQGHQWFGVRRFHHRLDGSLEIADPRGLDALQWGKCTPEILNSITVFGRVLEVFKPVSKTRCRHG</sequence>
<name>A0A2G7T8H6_9FLAO</name>
<proteinExistence type="predicted"/>
<reference evidence="1" key="1">
    <citation type="submission" date="2017-10" db="EMBL/GenBank/DDBJ databases">
        <title>Chryseobacterium sp. B5 is a hydrocarbonoclastic and plant growth promoting bacterium.</title>
        <authorList>
            <person name="Thijs S."/>
            <person name="Gkorezis P."/>
            <person name="Van Hamme J."/>
        </authorList>
    </citation>
    <scope>NUCLEOTIDE SEQUENCE</scope>
    <source>
        <strain evidence="1">B5</strain>
    </source>
</reference>
<dbReference type="AlphaFoldDB" id="A0A2G7T8H6"/>
<comment type="caution">
    <text evidence="1">The sequence shown here is derived from an EMBL/GenBank/DDBJ whole genome shotgun (WGS) entry which is preliminary data.</text>
</comment>